<evidence type="ECO:0000313" key="4">
    <source>
        <dbReference type="EMBL" id="KAK1597975.1"/>
    </source>
</evidence>
<evidence type="ECO:0000313" key="5">
    <source>
        <dbReference type="Proteomes" id="UP001230504"/>
    </source>
</evidence>
<reference evidence="4" key="1">
    <citation type="submission" date="2021-06" db="EMBL/GenBank/DDBJ databases">
        <title>Comparative genomics, transcriptomics and evolutionary studies reveal genomic signatures of adaptation to plant cell wall in hemibiotrophic fungi.</title>
        <authorList>
            <consortium name="DOE Joint Genome Institute"/>
            <person name="Baroncelli R."/>
            <person name="Diaz J.F."/>
            <person name="Benocci T."/>
            <person name="Peng M."/>
            <person name="Battaglia E."/>
            <person name="Haridas S."/>
            <person name="Andreopoulos W."/>
            <person name="Labutti K."/>
            <person name="Pangilinan J."/>
            <person name="Floch G.L."/>
            <person name="Makela M.R."/>
            <person name="Henrissat B."/>
            <person name="Grigoriev I.V."/>
            <person name="Crouch J.A."/>
            <person name="De Vries R.P."/>
            <person name="Sukno S.A."/>
            <person name="Thon M.R."/>
        </authorList>
    </citation>
    <scope>NUCLEOTIDE SEQUENCE</scope>
    <source>
        <strain evidence="4">CBS 125086</strain>
    </source>
</reference>
<comment type="caution">
    <text evidence="4">The sequence shown here is derived from an EMBL/GenBank/DDBJ whole genome shotgun (WGS) entry which is preliminary data.</text>
</comment>
<dbReference type="Proteomes" id="UP001230504">
    <property type="component" value="Unassembled WGS sequence"/>
</dbReference>
<dbReference type="GeneID" id="85436676"/>
<dbReference type="SMART" id="SM00066">
    <property type="entry name" value="GAL4"/>
    <property type="match status" value="1"/>
</dbReference>
<evidence type="ECO:0000259" key="3">
    <source>
        <dbReference type="PROSITE" id="PS50048"/>
    </source>
</evidence>
<dbReference type="PROSITE" id="PS50048">
    <property type="entry name" value="ZN2_CY6_FUNGAL_2"/>
    <property type="match status" value="1"/>
</dbReference>
<dbReference type="InterPro" id="IPR036864">
    <property type="entry name" value="Zn2-C6_fun-type_DNA-bd_sf"/>
</dbReference>
<accession>A0AAD8Q8I8</accession>
<feature type="region of interest" description="Disordered" evidence="2">
    <location>
        <begin position="112"/>
        <end position="138"/>
    </location>
</feature>
<evidence type="ECO:0000256" key="2">
    <source>
        <dbReference type="SAM" id="MobiDB-lite"/>
    </source>
</evidence>
<dbReference type="PANTHER" id="PTHR47785:SF6">
    <property type="entry name" value="ZN(II)2CYS6 TRANSCRIPTION FACTOR (EUROFUNG)"/>
    <property type="match status" value="1"/>
</dbReference>
<feature type="domain" description="Zn(2)-C6 fungal-type" evidence="3">
    <location>
        <begin position="33"/>
        <end position="63"/>
    </location>
</feature>
<name>A0AAD8Q8I8_9PEZI</name>
<proteinExistence type="predicted"/>
<dbReference type="PROSITE" id="PS00463">
    <property type="entry name" value="ZN2_CY6_FUNGAL_1"/>
    <property type="match status" value="1"/>
</dbReference>
<organism evidence="4 5">
    <name type="scientific">Colletotrichum navitas</name>
    <dbReference type="NCBI Taxonomy" id="681940"/>
    <lineage>
        <taxon>Eukaryota</taxon>
        <taxon>Fungi</taxon>
        <taxon>Dikarya</taxon>
        <taxon>Ascomycota</taxon>
        <taxon>Pezizomycotina</taxon>
        <taxon>Sordariomycetes</taxon>
        <taxon>Hypocreomycetidae</taxon>
        <taxon>Glomerellales</taxon>
        <taxon>Glomerellaceae</taxon>
        <taxon>Colletotrichum</taxon>
        <taxon>Colletotrichum graminicola species complex</taxon>
    </lineage>
</organism>
<dbReference type="RefSeq" id="XP_060418720.1">
    <property type="nucleotide sequence ID" value="XM_060552436.1"/>
</dbReference>
<dbReference type="GO" id="GO:0000981">
    <property type="term" value="F:DNA-binding transcription factor activity, RNA polymerase II-specific"/>
    <property type="evidence" value="ECO:0007669"/>
    <property type="project" value="InterPro"/>
</dbReference>
<keyword evidence="1" id="KW-0539">Nucleus</keyword>
<gene>
    <name evidence="4" type="ORF">LY79DRAFT_324379</name>
</gene>
<dbReference type="AlphaFoldDB" id="A0AAD8Q8I8"/>
<dbReference type="InterPro" id="IPR001138">
    <property type="entry name" value="Zn2Cys6_DnaBD"/>
</dbReference>
<dbReference type="CDD" id="cd12148">
    <property type="entry name" value="fungal_TF_MHR"/>
    <property type="match status" value="1"/>
</dbReference>
<feature type="compositionally biased region" description="Low complexity" evidence="2">
    <location>
        <begin position="1"/>
        <end position="20"/>
    </location>
</feature>
<dbReference type="SUPFAM" id="SSF57701">
    <property type="entry name" value="Zn2/Cys6 DNA-binding domain"/>
    <property type="match status" value="1"/>
</dbReference>
<dbReference type="CDD" id="cd00067">
    <property type="entry name" value="GAL4"/>
    <property type="match status" value="1"/>
</dbReference>
<sequence>MNTEPSSVASSWAGSAAGMSAHRKERGHIAQRACEVCRRRKQKCDEEKPTCGYCSKAQLECDYGSPKPTKKDKTLVELLDLVTNINQHTSHIPEISAQLLRLRDNIPTLLPTESSAGSDVASSTATVQPSTQTGLSLAPRHQAARRYVSTLDRILSWPAVRQTLETVRPKIPGIQAIFEGPESSSVLFDQRRDTRCLFRGGLESMGAQDRIALGIAPDDPRPLQMTSISPHILAERIRIYFNTFNRIHPVLDRQYFMEVVFPGVVHNRFCENAASTLLCLVMALAEVAVADVPGRGFSAFQGHQDGEPSNTAEYIEYRPPGIEFFNEARRRLGFSVGECSLENVQMFILTGLYYESCSRHMEFWNMIISASLACQALIASNSAEMYAAHADQICRAFWYCSIMETGIQRDLELPLTGLDKLQSRIQLPQFPDYVTTTDELLRVHMYNDRMSHYGEIFVYQISLRNLAVKIRNGLMQVAEAPIANLGQTMPGPDDLLRTTVDKLGRELEQWHGSLPDHLSWDRNLPSAMYSAPDLQPSSPSFYAHSMYAADAMDALHSAPMNNFIGADITNPNANIGFPNSDGVLLAIMRSNYYHVESMLYRPFAYKALHEHPDNLTETDLSATTRFLHSCVLWPIMVPPASQHKRMIPCLYSWSQNILGALIVLHLSLINPTLSKIRQSHCRQGFEQEAELTIEWGTAWIRDLKDADRTAQRCWMILKGLYRLDG</sequence>
<keyword evidence="5" id="KW-1185">Reference proteome</keyword>
<feature type="region of interest" description="Disordered" evidence="2">
    <location>
        <begin position="1"/>
        <end position="28"/>
    </location>
</feature>
<dbReference type="Pfam" id="PF00172">
    <property type="entry name" value="Zn_clus"/>
    <property type="match status" value="1"/>
</dbReference>
<evidence type="ECO:0000256" key="1">
    <source>
        <dbReference type="ARBA" id="ARBA00023242"/>
    </source>
</evidence>
<dbReference type="InterPro" id="IPR053181">
    <property type="entry name" value="EcdB-like_regulator"/>
</dbReference>
<feature type="compositionally biased region" description="Polar residues" evidence="2">
    <location>
        <begin position="112"/>
        <end position="135"/>
    </location>
</feature>
<dbReference type="Gene3D" id="4.10.240.10">
    <property type="entry name" value="Zn(2)-C6 fungal-type DNA-binding domain"/>
    <property type="match status" value="1"/>
</dbReference>
<dbReference type="PANTHER" id="PTHR47785">
    <property type="entry name" value="ZN(II)2CYS6 TRANSCRIPTION FACTOR (EUROFUNG)-RELATED-RELATED"/>
    <property type="match status" value="1"/>
</dbReference>
<protein>
    <recommendedName>
        <fullName evidence="3">Zn(2)-C6 fungal-type domain-containing protein</fullName>
    </recommendedName>
</protein>
<dbReference type="GO" id="GO:0008270">
    <property type="term" value="F:zinc ion binding"/>
    <property type="evidence" value="ECO:0007669"/>
    <property type="project" value="InterPro"/>
</dbReference>
<dbReference type="EMBL" id="JAHLJV010000006">
    <property type="protein sequence ID" value="KAK1597975.1"/>
    <property type="molecule type" value="Genomic_DNA"/>
</dbReference>